<evidence type="ECO:0000256" key="2">
    <source>
        <dbReference type="ARBA" id="ARBA00006657"/>
    </source>
</evidence>
<feature type="active site" evidence="11">
    <location>
        <position position="157"/>
    </location>
</feature>
<dbReference type="InterPro" id="IPR011010">
    <property type="entry name" value="DNA_brk_join_enz"/>
</dbReference>
<comment type="caution">
    <text evidence="15">The sequence shown here is derived from an EMBL/GenBank/DDBJ whole genome shotgun (WGS) entry which is preliminary data.</text>
</comment>
<keyword evidence="9 11" id="KW-0233">DNA recombination</keyword>
<evidence type="ECO:0000256" key="10">
    <source>
        <dbReference type="ARBA" id="ARBA00023306"/>
    </source>
</evidence>
<dbReference type="EMBL" id="JALKII010000002">
    <property type="protein sequence ID" value="MCK0537103.1"/>
    <property type="molecule type" value="Genomic_DNA"/>
</dbReference>
<keyword evidence="6 11" id="KW-0159">Chromosome partition</keyword>
<dbReference type="NCBIfam" id="TIGR02224">
    <property type="entry name" value="recomb_XerC"/>
    <property type="match status" value="1"/>
</dbReference>
<dbReference type="InterPro" id="IPR002104">
    <property type="entry name" value="Integrase_catalytic"/>
</dbReference>
<evidence type="ECO:0000256" key="4">
    <source>
        <dbReference type="ARBA" id="ARBA00022490"/>
    </source>
</evidence>
<evidence type="ECO:0000256" key="9">
    <source>
        <dbReference type="ARBA" id="ARBA00023172"/>
    </source>
</evidence>
<dbReference type="PANTHER" id="PTHR30349:SF81">
    <property type="entry name" value="TYROSINE RECOMBINASE XERC"/>
    <property type="match status" value="1"/>
</dbReference>
<feature type="compositionally biased region" description="Basic and acidic residues" evidence="12">
    <location>
        <begin position="308"/>
        <end position="320"/>
    </location>
</feature>
<dbReference type="Gene3D" id="1.10.150.130">
    <property type="match status" value="1"/>
</dbReference>
<keyword evidence="5 11" id="KW-0132">Cell division</keyword>
<name>A0ABT0E5K6_9GAMM</name>
<evidence type="ECO:0000313" key="15">
    <source>
        <dbReference type="EMBL" id="MCK0537103.1"/>
    </source>
</evidence>
<dbReference type="RefSeq" id="WP_246949594.1">
    <property type="nucleotide sequence ID" value="NZ_JALKII010000002.1"/>
</dbReference>
<evidence type="ECO:0000259" key="14">
    <source>
        <dbReference type="PROSITE" id="PS51900"/>
    </source>
</evidence>
<evidence type="ECO:0000259" key="13">
    <source>
        <dbReference type="PROSITE" id="PS51898"/>
    </source>
</evidence>
<dbReference type="HAMAP" id="MF_01808">
    <property type="entry name" value="Recomb_XerC_XerD"/>
    <property type="match status" value="1"/>
</dbReference>
<reference evidence="15" key="1">
    <citation type="submission" date="2022-04" db="EMBL/GenBank/DDBJ databases">
        <title>Alcanivorax sp. CY1518 draft genome sequence.</title>
        <authorList>
            <person name="Zhao G."/>
            <person name="An M."/>
        </authorList>
    </citation>
    <scope>NUCLEOTIDE SEQUENCE</scope>
    <source>
        <strain evidence="15">CY1518</strain>
    </source>
</reference>
<dbReference type="InterPro" id="IPR023009">
    <property type="entry name" value="Tyrosine_recombinase_XerC/XerD"/>
</dbReference>
<evidence type="ECO:0000256" key="6">
    <source>
        <dbReference type="ARBA" id="ARBA00022829"/>
    </source>
</evidence>
<proteinExistence type="inferred from homology"/>
<dbReference type="CDD" id="cd00798">
    <property type="entry name" value="INT_XerDC_C"/>
    <property type="match status" value="1"/>
</dbReference>
<dbReference type="PANTHER" id="PTHR30349">
    <property type="entry name" value="PHAGE INTEGRASE-RELATED"/>
    <property type="match status" value="1"/>
</dbReference>
<evidence type="ECO:0000313" key="16">
    <source>
        <dbReference type="Proteomes" id="UP001165524"/>
    </source>
</evidence>
<feature type="active site" evidence="11">
    <location>
        <position position="181"/>
    </location>
</feature>
<keyword evidence="7 11" id="KW-0229">DNA integration</keyword>
<evidence type="ECO:0000256" key="5">
    <source>
        <dbReference type="ARBA" id="ARBA00022618"/>
    </source>
</evidence>
<dbReference type="Pfam" id="PF00589">
    <property type="entry name" value="Phage_integrase"/>
    <property type="match status" value="1"/>
</dbReference>
<protein>
    <recommendedName>
        <fullName evidence="3 11">Tyrosine recombinase XerC</fullName>
    </recommendedName>
</protein>
<feature type="active site" evidence="11">
    <location>
        <position position="277"/>
    </location>
</feature>
<dbReference type="PROSITE" id="PS51900">
    <property type="entry name" value="CB"/>
    <property type="match status" value="1"/>
</dbReference>
<evidence type="ECO:0000256" key="12">
    <source>
        <dbReference type="SAM" id="MobiDB-lite"/>
    </source>
</evidence>
<accession>A0ABT0E5K6</accession>
<dbReference type="InterPro" id="IPR013762">
    <property type="entry name" value="Integrase-like_cat_sf"/>
</dbReference>
<feature type="domain" description="Core-binding (CB)" evidence="14">
    <location>
        <begin position="9"/>
        <end position="95"/>
    </location>
</feature>
<dbReference type="InterPro" id="IPR004107">
    <property type="entry name" value="Integrase_SAM-like_N"/>
</dbReference>
<evidence type="ECO:0000256" key="8">
    <source>
        <dbReference type="ARBA" id="ARBA00023125"/>
    </source>
</evidence>
<dbReference type="Proteomes" id="UP001165524">
    <property type="component" value="Unassembled WGS sequence"/>
</dbReference>
<dbReference type="Gene3D" id="1.10.443.10">
    <property type="entry name" value="Intergrase catalytic core"/>
    <property type="match status" value="1"/>
</dbReference>
<gene>
    <name evidence="11 15" type="primary">xerC</name>
    <name evidence="15" type="ORF">MU846_05210</name>
</gene>
<comment type="subunit">
    <text evidence="11">Forms a cyclic heterotetrameric complex composed of two molecules of XerC and two molecules of XerD.</text>
</comment>
<keyword evidence="8 11" id="KW-0238">DNA-binding</keyword>
<dbReference type="InterPro" id="IPR011931">
    <property type="entry name" value="Recomb_XerC"/>
</dbReference>
<dbReference type="InterPro" id="IPR044068">
    <property type="entry name" value="CB"/>
</dbReference>
<feature type="active site" evidence="11">
    <location>
        <position position="254"/>
    </location>
</feature>
<comment type="similarity">
    <text evidence="2 11">Belongs to the 'phage' integrase family. XerC subfamily.</text>
</comment>
<dbReference type="InterPro" id="IPR050090">
    <property type="entry name" value="Tyrosine_recombinase_XerCD"/>
</dbReference>
<feature type="active site" evidence="11">
    <location>
        <position position="251"/>
    </location>
</feature>
<feature type="active site" description="O-(3'-phospho-DNA)-tyrosine intermediate" evidence="11">
    <location>
        <position position="286"/>
    </location>
</feature>
<feature type="region of interest" description="Disordered" evidence="12">
    <location>
        <begin position="301"/>
        <end position="320"/>
    </location>
</feature>
<evidence type="ECO:0000256" key="7">
    <source>
        <dbReference type="ARBA" id="ARBA00022908"/>
    </source>
</evidence>
<comment type="function">
    <text evidence="11">Site-specific tyrosine recombinase, which acts by catalyzing the cutting and rejoining of the recombining DNA molecules. The XerC-XerD complex is essential to convert dimers of the bacterial chromosome into monomers to permit their segregation at cell division. It also contributes to the segregational stability of plasmids.</text>
</comment>
<sequence length="320" mass="35575">MPDSASAAEGFAAGCAAYIEHLRVERRLSEHTCTNYRRDLKNAARLLQERGISGWASVGAQDVRQVIATLHRRGTGGKSLQRLLSSLRGLFRYLLRENLVRDNPALGISAPKSPRRLPRTLDAESANQLLDHSARNDDPLAQRDHAMMELFYSSGLRLAELVSLNLESIDLADASLIATGKGNRTRHLPIGAPALAALRTWLHARALLVRDPTERALFVNRFGQRLTGRSVQQRLKARARDAGLDQPLHPHMLRHSFATHLLEASGELRAVQELLGHANLATTQIYTHLDFQHLARVYDGAHPRARRKAADPESPERPES</sequence>
<evidence type="ECO:0000256" key="3">
    <source>
        <dbReference type="ARBA" id="ARBA00015804"/>
    </source>
</evidence>
<dbReference type="PROSITE" id="PS51898">
    <property type="entry name" value="TYR_RECOMBINASE"/>
    <property type="match status" value="1"/>
</dbReference>
<keyword evidence="4 11" id="KW-0963">Cytoplasm</keyword>
<dbReference type="Pfam" id="PF02899">
    <property type="entry name" value="Phage_int_SAM_1"/>
    <property type="match status" value="1"/>
</dbReference>
<dbReference type="SUPFAM" id="SSF56349">
    <property type="entry name" value="DNA breaking-rejoining enzymes"/>
    <property type="match status" value="1"/>
</dbReference>
<keyword evidence="10 11" id="KW-0131">Cell cycle</keyword>
<feature type="domain" description="Tyr recombinase" evidence="13">
    <location>
        <begin position="116"/>
        <end position="299"/>
    </location>
</feature>
<dbReference type="InterPro" id="IPR010998">
    <property type="entry name" value="Integrase_recombinase_N"/>
</dbReference>
<organism evidence="15 16">
    <name type="scientific">Alcanivorax quisquiliarum</name>
    <dbReference type="NCBI Taxonomy" id="2933565"/>
    <lineage>
        <taxon>Bacteria</taxon>
        <taxon>Pseudomonadati</taxon>
        <taxon>Pseudomonadota</taxon>
        <taxon>Gammaproteobacteria</taxon>
        <taxon>Oceanospirillales</taxon>
        <taxon>Alcanivoracaceae</taxon>
        <taxon>Alcanivorax</taxon>
    </lineage>
</organism>
<evidence type="ECO:0000256" key="1">
    <source>
        <dbReference type="ARBA" id="ARBA00004496"/>
    </source>
</evidence>
<evidence type="ECO:0000256" key="11">
    <source>
        <dbReference type="HAMAP-Rule" id="MF_01808"/>
    </source>
</evidence>
<keyword evidence="16" id="KW-1185">Reference proteome</keyword>
<comment type="subcellular location">
    <subcellularLocation>
        <location evidence="1 11">Cytoplasm</location>
    </subcellularLocation>
</comment>
<dbReference type="NCBIfam" id="NF001399">
    <property type="entry name" value="PRK00283.1"/>
    <property type="match status" value="1"/>
</dbReference>